<evidence type="ECO:0000259" key="6">
    <source>
        <dbReference type="Pfam" id="PF01782"/>
    </source>
</evidence>
<reference evidence="8 9" key="1">
    <citation type="submission" date="2019-01" db="EMBL/GenBank/DDBJ databases">
        <title>Weissella sp. nov., a novel lactic acid bacterium isolated from animal feces.</title>
        <authorList>
            <person name="Wang L.-T."/>
        </authorList>
    </citation>
    <scope>NUCLEOTIDE SEQUENCE [LARGE SCALE GENOMIC DNA]</scope>
    <source>
        <strain evidence="8 9">8H-2</strain>
    </source>
</reference>
<dbReference type="SUPFAM" id="SSF50346">
    <property type="entry name" value="PRC-barrel domain"/>
    <property type="match status" value="1"/>
</dbReference>
<feature type="domain" description="RimM N-terminal" evidence="6">
    <location>
        <begin position="6"/>
        <end position="86"/>
    </location>
</feature>
<dbReference type="Pfam" id="PF01782">
    <property type="entry name" value="RimM"/>
    <property type="match status" value="1"/>
</dbReference>
<proteinExistence type="inferred from homology"/>
<keyword evidence="4 5" id="KW-0143">Chaperone</keyword>
<evidence type="ECO:0000313" key="9">
    <source>
        <dbReference type="Proteomes" id="UP000371977"/>
    </source>
</evidence>
<dbReference type="InterPro" id="IPR009000">
    <property type="entry name" value="Transl_B-barrel_sf"/>
</dbReference>
<feature type="domain" description="PRC-barrel" evidence="7">
    <location>
        <begin position="93"/>
        <end position="166"/>
    </location>
</feature>
<dbReference type="PANTHER" id="PTHR33692">
    <property type="entry name" value="RIBOSOME MATURATION FACTOR RIMM"/>
    <property type="match status" value="1"/>
</dbReference>
<dbReference type="Gene3D" id="2.40.30.60">
    <property type="entry name" value="RimM"/>
    <property type="match status" value="1"/>
</dbReference>
<evidence type="ECO:0000313" key="8">
    <source>
        <dbReference type="EMBL" id="TYC50078.1"/>
    </source>
</evidence>
<dbReference type="Gene3D" id="2.30.30.240">
    <property type="entry name" value="PRC-barrel domain"/>
    <property type="match status" value="1"/>
</dbReference>
<evidence type="ECO:0000256" key="5">
    <source>
        <dbReference type="HAMAP-Rule" id="MF_00014"/>
    </source>
</evidence>
<comment type="subunit">
    <text evidence="5">Binds ribosomal protein uS19.</text>
</comment>
<evidence type="ECO:0000259" key="7">
    <source>
        <dbReference type="Pfam" id="PF05239"/>
    </source>
</evidence>
<dbReference type="Pfam" id="PF05239">
    <property type="entry name" value="PRC"/>
    <property type="match status" value="1"/>
</dbReference>
<organism evidence="8 9">
    <name type="scientific">Weissella muntiaci</name>
    <dbReference type="NCBI Taxonomy" id="2508881"/>
    <lineage>
        <taxon>Bacteria</taxon>
        <taxon>Bacillati</taxon>
        <taxon>Bacillota</taxon>
        <taxon>Bacilli</taxon>
        <taxon>Lactobacillales</taxon>
        <taxon>Lactobacillaceae</taxon>
        <taxon>Weissella</taxon>
    </lineage>
</organism>
<evidence type="ECO:0000256" key="2">
    <source>
        <dbReference type="ARBA" id="ARBA00022517"/>
    </source>
</evidence>
<evidence type="ECO:0000256" key="3">
    <source>
        <dbReference type="ARBA" id="ARBA00022552"/>
    </source>
</evidence>
<dbReference type="InterPro" id="IPR011033">
    <property type="entry name" value="PRC_barrel-like_sf"/>
</dbReference>
<dbReference type="InterPro" id="IPR002676">
    <property type="entry name" value="RimM_N"/>
</dbReference>
<dbReference type="OrthoDB" id="9810331at2"/>
<dbReference type="GO" id="GO:0005737">
    <property type="term" value="C:cytoplasm"/>
    <property type="evidence" value="ECO:0007669"/>
    <property type="project" value="UniProtKB-SubCell"/>
</dbReference>
<keyword evidence="3 5" id="KW-0698">rRNA processing</keyword>
<gene>
    <name evidence="5 8" type="primary">rimM</name>
    <name evidence="8" type="ORF">ESZ50_03225</name>
</gene>
<dbReference type="Proteomes" id="UP000371977">
    <property type="component" value="Unassembled WGS sequence"/>
</dbReference>
<name>A0A6C2C7W2_9LACO</name>
<dbReference type="EMBL" id="SDGZ01000010">
    <property type="protein sequence ID" value="TYC50078.1"/>
    <property type="molecule type" value="Genomic_DNA"/>
</dbReference>
<dbReference type="InterPro" id="IPR011961">
    <property type="entry name" value="RimM"/>
</dbReference>
<dbReference type="RefSeq" id="WP_148622160.1">
    <property type="nucleotide sequence ID" value="NZ_SDGZ01000010.1"/>
</dbReference>
<comment type="domain">
    <text evidence="5">The PRC barrel domain binds ribosomal protein uS19.</text>
</comment>
<comment type="subcellular location">
    <subcellularLocation>
        <location evidence="5">Cytoplasm</location>
    </subcellularLocation>
</comment>
<dbReference type="PANTHER" id="PTHR33692:SF1">
    <property type="entry name" value="RIBOSOME MATURATION FACTOR RIMM"/>
    <property type="match status" value="1"/>
</dbReference>
<evidence type="ECO:0000256" key="1">
    <source>
        <dbReference type="ARBA" id="ARBA00022490"/>
    </source>
</evidence>
<comment type="caution">
    <text evidence="8">The sequence shown here is derived from an EMBL/GenBank/DDBJ whole genome shotgun (WGS) entry which is preliminary data.</text>
</comment>
<dbReference type="GO" id="GO:0005840">
    <property type="term" value="C:ribosome"/>
    <property type="evidence" value="ECO:0007669"/>
    <property type="project" value="InterPro"/>
</dbReference>
<comment type="similarity">
    <text evidence="5">Belongs to the RimM family.</text>
</comment>
<dbReference type="InterPro" id="IPR027275">
    <property type="entry name" value="PRC-brl_dom"/>
</dbReference>
<keyword evidence="2 5" id="KW-0690">Ribosome biogenesis</keyword>
<sequence>MALYKVGTIVNTHGIRGEVRVIATTDFPEERFTKGQSLVIAGKTPVEVTIQTVRPHKQFILLSFKDLQNINLIEQYKGRDLMVDEAQLTELADDEYYYHEIVGLDVIDNADGSVLGQVSEILELPANDVWVVKRAGKNPLYIPYIADVVTEIDLEQGQAKINFLEGLD</sequence>
<dbReference type="GO" id="GO:0006364">
    <property type="term" value="P:rRNA processing"/>
    <property type="evidence" value="ECO:0007669"/>
    <property type="project" value="UniProtKB-UniRule"/>
</dbReference>
<comment type="function">
    <text evidence="5">An accessory protein needed during the final step in the assembly of 30S ribosomal subunit, possibly for assembly of the head region. Essential for efficient processing of 16S rRNA. May be needed both before and after RbfA during the maturation of 16S rRNA. It has affinity for free ribosomal 30S subunits but not for 70S ribosomes.</text>
</comment>
<dbReference type="SUPFAM" id="SSF50447">
    <property type="entry name" value="Translation proteins"/>
    <property type="match status" value="1"/>
</dbReference>
<keyword evidence="1 5" id="KW-0963">Cytoplasm</keyword>
<dbReference type="GO" id="GO:0042274">
    <property type="term" value="P:ribosomal small subunit biogenesis"/>
    <property type="evidence" value="ECO:0007669"/>
    <property type="project" value="UniProtKB-UniRule"/>
</dbReference>
<dbReference type="NCBIfam" id="TIGR02273">
    <property type="entry name" value="16S_RimM"/>
    <property type="match status" value="1"/>
</dbReference>
<keyword evidence="9" id="KW-1185">Reference proteome</keyword>
<protein>
    <recommendedName>
        <fullName evidence="5">Ribosome maturation factor RimM</fullName>
    </recommendedName>
</protein>
<dbReference type="HAMAP" id="MF_00014">
    <property type="entry name" value="Ribosome_mat_RimM"/>
    <property type="match status" value="1"/>
</dbReference>
<dbReference type="InterPro" id="IPR036976">
    <property type="entry name" value="RimM_N_sf"/>
</dbReference>
<evidence type="ECO:0000256" key="4">
    <source>
        <dbReference type="ARBA" id="ARBA00023186"/>
    </source>
</evidence>
<dbReference type="GO" id="GO:0043022">
    <property type="term" value="F:ribosome binding"/>
    <property type="evidence" value="ECO:0007669"/>
    <property type="project" value="InterPro"/>
</dbReference>
<dbReference type="AlphaFoldDB" id="A0A6C2C7W2"/>
<accession>A0A6C2C7W2</accession>